<accession>A0A1L8ZC23</accession>
<dbReference type="AlphaFoldDB" id="A0A1L8ZC23"/>
<protein>
    <submittedName>
        <fullName evidence="1">Uncharacterized protein</fullName>
    </submittedName>
</protein>
<gene>
    <name evidence="1" type="ORF">ER70_03350</name>
</gene>
<sequence length="61" mass="7154">MIKNFKKIHILTLILGVVHLSFASDNYMVRCSKEEDSTTCIAKLKDIKEKKVMTYFQWVSE</sequence>
<comment type="caution">
    <text evidence="1">The sequence shown here is derived from an EMBL/GenBank/DDBJ whole genome shotgun (WGS) entry which is preliminary data.</text>
</comment>
<organism evidence="1">
    <name type="scientific">Borrelia bissettiae</name>
    <name type="common">Borreliella bissettiae</name>
    <dbReference type="NCBI Taxonomy" id="64897"/>
    <lineage>
        <taxon>Bacteria</taxon>
        <taxon>Pseudomonadati</taxon>
        <taxon>Spirochaetota</taxon>
        <taxon>Spirochaetia</taxon>
        <taxon>Spirochaetales</taxon>
        <taxon>Borreliaceae</taxon>
        <taxon>Borreliella</taxon>
    </lineage>
</organism>
<name>A0A1L8ZC23_BORBI</name>
<reference evidence="1" key="1">
    <citation type="journal article" date="2015" name="Microbiology">
        <title>Similarities in murine infection and immune response to Borrelia bissettii and Borrelia burgdorferi sensu stricto.</title>
        <authorList>
            <person name="Leydet B.F.Jr."/>
            <person name="Liang F.T."/>
        </authorList>
    </citation>
    <scope>NUCLEOTIDE SEQUENCE [LARGE SCALE GENOMIC DNA]</scope>
    <source>
        <strain evidence="1">CO275</strain>
    </source>
</reference>
<evidence type="ECO:0000313" key="1">
    <source>
        <dbReference type="EMBL" id="OJH15310.1"/>
    </source>
</evidence>
<reference evidence="1" key="2">
    <citation type="submission" date="2015-07" db="EMBL/GenBank/DDBJ databases">
        <authorList>
            <person name="Noorani M."/>
        </authorList>
    </citation>
    <scope>NUCLEOTIDE SEQUENCE</scope>
    <source>
        <strain evidence="1">CO275</strain>
    </source>
</reference>
<dbReference type="EMBL" id="JNBW01000167">
    <property type="protein sequence ID" value="OJH15310.1"/>
    <property type="molecule type" value="Genomic_DNA"/>
</dbReference>
<proteinExistence type="predicted"/>